<protein>
    <submittedName>
        <fullName evidence="1">Uncharacterized protein</fullName>
    </submittedName>
</protein>
<reference evidence="1 2" key="1">
    <citation type="journal article" date="2017" name="Nat. Commun.">
        <title>Genome assembly with in vitro proximity ligation data and whole-genome triplication in lettuce.</title>
        <authorList>
            <person name="Reyes-Chin-Wo S."/>
            <person name="Wang Z."/>
            <person name="Yang X."/>
            <person name="Kozik A."/>
            <person name="Arikit S."/>
            <person name="Song C."/>
            <person name="Xia L."/>
            <person name="Froenicke L."/>
            <person name="Lavelle D.O."/>
            <person name="Truco M.J."/>
            <person name="Xia R."/>
            <person name="Zhu S."/>
            <person name="Xu C."/>
            <person name="Xu H."/>
            <person name="Xu X."/>
            <person name="Cox K."/>
            <person name="Korf I."/>
            <person name="Meyers B.C."/>
            <person name="Michelmore R.W."/>
        </authorList>
    </citation>
    <scope>NUCLEOTIDE SEQUENCE [LARGE SCALE GENOMIC DNA]</scope>
    <source>
        <strain evidence="2">cv. Salinas</strain>
        <tissue evidence="1">Seedlings</tissue>
    </source>
</reference>
<gene>
    <name evidence="1" type="ORF">LSAT_V11C200054990</name>
</gene>
<evidence type="ECO:0000313" key="1">
    <source>
        <dbReference type="EMBL" id="KAJ0220922.1"/>
    </source>
</evidence>
<organism evidence="1 2">
    <name type="scientific">Lactuca sativa</name>
    <name type="common">Garden lettuce</name>
    <dbReference type="NCBI Taxonomy" id="4236"/>
    <lineage>
        <taxon>Eukaryota</taxon>
        <taxon>Viridiplantae</taxon>
        <taxon>Streptophyta</taxon>
        <taxon>Embryophyta</taxon>
        <taxon>Tracheophyta</taxon>
        <taxon>Spermatophyta</taxon>
        <taxon>Magnoliopsida</taxon>
        <taxon>eudicotyledons</taxon>
        <taxon>Gunneridae</taxon>
        <taxon>Pentapetalae</taxon>
        <taxon>asterids</taxon>
        <taxon>campanulids</taxon>
        <taxon>Asterales</taxon>
        <taxon>Asteraceae</taxon>
        <taxon>Cichorioideae</taxon>
        <taxon>Cichorieae</taxon>
        <taxon>Lactucinae</taxon>
        <taxon>Lactuca</taxon>
    </lineage>
</organism>
<dbReference type="Proteomes" id="UP000235145">
    <property type="component" value="Unassembled WGS sequence"/>
</dbReference>
<sequence length="82" mass="9616">MEDTISSCVGQVFPDAYHECVDLLSHKNLLKHIFRLFVLPCMQSIYQLSHVAREFLPNIGNVKWEQAYFPNIRWNVLNINIP</sequence>
<dbReference type="EMBL" id="NBSK02000002">
    <property type="protein sequence ID" value="KAJ0220922.1"/>
    <property type="molecule type" value="Genomic_DNA"/>
</dbReference>
<comment type="caution">
    <text evidence="1">The sequence shown here is derived from an EMBL/GenBank/DDBJ whole genome shotgun (WGS) entry which is preliminary data.</text>
</comment>
<accession>A0A9R1XVL7</accession>
<name>A0A9R1XVL7_LACSA</name>
<keyword evidence="2" id="KW-1185">Reference proteome</keyword>
<evidence type="ECO:0000313" key="2">
    <source>
        <dbReference type="Proteomes" id="UP000235145"/>
    </source>
</evidence>
<proteinExistence type="predicted"/>
<dbReference type="AlphaFoldDB" id="A0A9R1XVL7"/>